<dbReference type="SUPFAM" id="SSF56112">
    <property type="entry name" value="Protein kinase-like (PK-like)"/>
    <property type="match status" value="1"/>
</dbReference>
<evidence type="ECO:0000256" key="1">
    <source>
        <dbReference type="ARBA" id="ARBA00012513"/>
    </source>
</evidence>
<keyword evidence="4" id="KW-0547">Nucleotide-binding</keyword>
<dbReference type="Pfam" id="PF00069">
    <property type="entry name" value="Pkinase"/>
    <property type="match status" value="1"/>
</dbReference>
<dbReference type="EC" id="2.7.11.1" evidence="1"/>
<dbReference type="Gene3D" id="1.10.510.10">
    <property type="entry name" value="Transferase(Phosphotransferase) domain 1"/>
    <property type="match status" value="1"/>
</dbReference>
<accession>A0A518CGW1</accession>
<evidence type="ECO:0000256" key="5">
    <source>
        <dbReference type="ARBA" id="ARBA00022777"/>
    </source>
</evidence>
<dbReference type="GO" id="GO:0005524">
    <property type="term" value="F:ATP binding"/>
    <property type="evidence" value="ECO:0007669"/>
    <property type="project" value="UniProtKB-KW"/>
</dbReference>
<evidence type="ECO:0000259" key="7">
    <source>
        <dbReference type="PROSITE" id="PS50011"/>
    </source>
</evidence>
<reference evidence="8 9" key="1">
    <citation type="submission" date="2019-02" db="EMBL/GenBank/DDBJ databases">
        <title>Deep-cultivation of Planctomycetes and their phenomic and genomic characterization uncovers novel biology.</title>
        <authorList>
            <person name="Wiegand S."/>
            <person name="Jogler M."/>
            <person name="Boedeker C."/>
            <person name="Pinto D."/>
            <person name="Vollmers J."/>
            <person name="Rivas-Marin E."/>
            <person name="Kohn T."/>
            <person name="Peeters S.H."/>
            <person name="Heuer A."/>
            <person name="Rast P."/>
            <person name="Oberbeckmann S."/>
            <person name="Bunk B."/>
            <person name="Jeske O."/>
            <person name="Meyerdierks A."/>
            <person name="Storesund J.E."/>
            <person name="Kallscheuer N."/>
            <person name="Luecker S."/>
            <person name="Lage O.M."/>
            <person name="Pohl T."/>
            <person name="Merkel B.J."/>
            <person name="Hornburger P."/>
            <person name="Mueller R.-W."/>
            <person name="Bruemmer F."/>
            <person name="Labrenz M."/>
            <person name="Spormann A.M."/>
            <person name="Op den Camp H."/>
            <person name="Overmann J."/>
            <person name="Amann R."/>
            <person name="Jetten M.S.M."/>
            <person name="Mascher T."/>
            <person name="Medema M.H."/>
            <person name="Devos D.P."/>
            <person name="Kaster A.-K."/>
            <person name="Ovreas L."/>
            <person name="Rohde M."/>
            <person name="Galperin M.Y."/>
            <person name="Jogler C."/>
        </authorList>
    </citation>
    <scope>NUCLEOTIDE SEQUENCE [LARGE SCALE GENOMIC DNA]</scope>
    <source>
        <strain evidence="8 9">Pla110</strain>
    </source>
</reference>
<dbReference type="SMART" id="SM00220">
    <property type="entry name" value="S_TKc"/>
    <property type="match status" value="1"/>
</dbReference>
<dbReference type="PANTHER" id="PTHR43289:SF6">
    <property type="entry name" value="SERINE_THREONINE-PROTEIN KINASE NEKL-3"/>
    <property type="match status" value="1"/>
</dbReference>
<sequence>MSSVFLAQQKSLHRQVALKLLKPELLENEEDETYLKRFSQEAAAAAALNHPNIVQVYSIGEEQGYHYIAQEYVQGVNLRQYIDKHGPLDLKLTISLLRQIASALQKAGEIGIVHRDIKPDNILLNRKGQVKVADFGLARIVRQEDKGNLTQAGTTLGTPLYMSPEQVHGHELDQRSDIYSLGVTCYCMLSGKPPFQGTNAVTIAMKHINEKPVPLSKHRPDLPAELGRVVEKMMAKDRRKRYSDCQEILNELKRLFPKSVPSTEPVVNDWETNLEIPTATPFNWTIGKTIGVMVASALLVAGISGGIAFSQRPGDLFKLPETPPTNLKQTPSDQYLYALNQEERAEEALRALINNPAEFQGQETEYRKYQKFAQLRLAHLYLVKGLYTEAMDLFEEVKDTTNRQEEMVFFSQSRAGEIITLGLTENYTEIDRLQNAYELPKLLNRLSADEIDLLSTSLEKTAIALKKQGYYADRYPSLGLVLE</sequence>
<dbReference type="PROSITE" id="PS50011">
    <property type="entry name" value="PROTEIN_KINASE_DOM"/>
    <property type="match status" value="1"/>
</dbReference>
<dbReference type="AlphaFoldDB" id="A0A518CGW1"/>
<evidence type="ECO:0000256" key="3">
    <source>
        <dbReference type="ARBA" id="ARBA00022679"/>
    </source>
</evidence>
<dbReference type="EMBL" id="CP036281">
    <property type="protein sequence ID" value="QDU78465.1"/>
    <property type="molecule type" value="Genomic_DNA"/>
</dbReference>
<dbReference type="PROSITE" id="PS00108">
    <property type="entry name" value="PROTEIN_KINASE_ST"/>
    <property type="match status" value="1"/>
</dbReference>
<evidence type="ECO:0000256" key="4">
    <source>
        <dbReference type="ARBA" id="ARBA00022741"/>
    </source>
</evidence>
<name>A0A518CGW1_9PLAN</name>
<evidence type="ECO:0000256" key="2">
    <source>
        <dbReference type="ARBA" id="ARBA00022527"/>
    </source>
</evidence>
<gene>
    <name evidence="8" type="primary">pknB_2</name>
    <name evidence="8" type="ORF">Pla110_01690</name>
</gene>
<dbReference type="PANTHER" id="PTHR43289">
    <property type="entry name" value="MITOGEN-ACTIVATED PROTEIN KINASE KINASE KINASE 20-RELATED"/>
    <property type="match status" value="1"/>
</dbReference>
<dbReference type="InterPro" id="IPR000719">
    <property type="entry name" value="Prot_kinase_dom"/>
</dbReference>
<keyword evidence="5 8" id="KW-0418">Kinase</keyword>
<dbReference type="InterPro" id="IPR008271">
    <property type="entry name" value="Ser/Thr_kinase_AS"/>
</dbReference>
<dbReference type="FunFam" id="1.10.510.10:FF:000021">
    <property type="entry name" value="Serine/threonine protein kinase"/>
    <property type="match status" value="1"/>
</dbReference>
<keyword evidence="6" id="KW-0067">ATP-binding</keyword>
<evidence type="ECO:0000256" key="6">
    <source>
        <dbReference type="ARBA" id="ARBA00022840"/>
    </source>
</evidence>
<protein>
    <recommendedName>
        <fullName evidence="1">non-specific serine/threonine protein kinase</fullName>
        <ecNumber evidence="1">2.7.11.1</ecNumber>
    </recommendedName>
</protein>
<dbReference type="GO" id="GO:0004674">
    <property type="term" value="F:protein serine/threonine kinase activity"/>
    <property type="evidence" value="ECO:0007669"/>
    <property type="project" value="UniProtKB-KW"/>
</dbReference>
<dbReference type="Proteomes" id="UP000317178">
    <property type="component" value="Chromosome"/>
</dbReference>
<keyword evidence="9" id="KW-1185">Reference proteome</keyword>
<dbReference type="KEGG" id="plon:Pla110_01690"/>
<feature type="domain" description="Protein kinase" evidence="7">
    <location>
        <begin position="1"/>
        <end position="256"/>
    </location>
</feature>
<dbReference type="Gene3D" id="3.30.200.20">
    <property type="entry name" value="Phosphorylase Kinase, domain 1"/>
    <property type="match status" value="1"/>
</dbReference>
<evidence type="ECO:0000313" key="8">
    <source>
        <dbReference type="EMBL" id="QDU78465.1"/>
    </source>
</evidence>
<proteinExistence type="predicted"/>
<keyword evidence="3 8" id="KW-0808">Transferase</keyword>
<organism evidence="8 9">
    <name type="scientific">Polystyrenella longa</name>
    <dbReference type="NCBI Taxonomy" id="2528007"/>
    <lineage>
        <taxon>Bacteria</taxon>
        <taxon>Pseudomonadati</taxon>
        <taxon>Planctomycetota</taxon>
        <taxon>Planctomycetia</taxon>
        <taxon>Planctomycetales</taxon>
        <taxon>Planctomycetaceae</taxon>
        <taxon>Polystyrenella</taxon>
    </lineage>
</organism>
<evidence type="ECO:0000313" key="9">
    <source>
        <dbReference type="Proteomes" id="UP000317178"/>
    </source>
</evidence>
<dbReference type="CDD" id="cd14014">
    <property type="entry name" value="STKc_PknB_like"/>
    <property type="match status" value="1"/>
</dbReference>
<dbReference type="InterPro" id="IPR011009">
    <property type="entry name" value="Kinase-like_dom_sf"/>
</dbReference>
<keyword evidence="2" id="KW-0723">Serine/threonine-protein kinase</keyword>